<keyword evidence="2" id="KW-0862">Zinc</keyword>
<evidence type="ECO:0000313" key="8">
    <source>
        <dbReference type="Proteomes" id="UP000664132"/>
    </source>
</evidence>
<gene>
    <name evidence="7" type="ORF">IFR04_015865</name>
</gene>
<keyword evidence="6" id="KW-0539">Nucleus</keyword>
<name>A0A8H7T2B6_9HELO</name>
<keyword evidence="5" id="KW-0804">Transcription</keyword>
<evidence type="ECO:0000256" key="3">
    <source>
        <dbReference type="ARBA" id="ARBA00023015"/>
    </source>
</evidence>
<proteinExistence type="predicted"/>
<keyword evidence="4" id="KW-0238">DNA-binding</keyword>
<dbReference type="AlphaFoldDB" id="A0A8H7T2B6"/>
<dbReference type="PANTHER" id="PTHR36206">
    <property type="entry name" value="ASPERCRYPTIN BIOSYNTHESIS CLUSTER-SPECIFIC TRANSCRIPTION REGULATOR ATNN-RELATED"/>
    <property type="match status" value="1"/>
</dbReference>
<evidence type="ECO:0000256" key="5">
    <source>
        <dbReference type="ARBA" id="ARBA00023163"/>
    </source>
</evidence>
<keyword evidence="1" id="KW-0479">Metal-binding</keyword>
<sequence length="315" mass="35716">MFQATEEFLSFRLLCTETSRDLLSVVKPTTWNRIALQASHQYPFLRHAIVAIGSLSKNTRDALNHNGIPPSTGPELWNSPPACLRGDNDFALQQYNKFLRSSRQALVSGPEGQRLALIVCLLIICIETLQWQHLQVLSHIYSGVQLLESFIASQKAVAQAGFTSYLIEDEIIEQFRMLEVEANMLFDPFPVSRHHTLSPEGDLELSMPQTFSTIEEARHYLDILTRRIRHFIASSRPPKPFTSDFSRERKTSCIDPELLSLAPRLRSTFNNPSPSPSPSTLFPDPTISISLSHYKSLLTTWQHSFGPLFPHTTDR</sequence>
<evidence type="ECO:0000256" key="6">
    <source>
        <dbReference type="ARBA" id="ARBA00023242"/>
    </source>
</evidence>
<dbReference type="Proteomes" id="UP000664132">
    <property type="component" value="Unassembled WGS sequence"/>
</dbReference>
<organism evidence="7 8">
    <name type="scientific">Cadophora malorum</name>
    <dbReference type="NCBI Taxonomy" id="108018"/>
    <lineage>
        <taxon>Eukaryota</taxon>
        <taxon>Fungi</taxon>
        <taxon>Dikarya</taxon>
        <taxon>Ascomycota</taxon>
        <taxon>Pezizomycotina</taxon>
        <taxon>Leotiomycetes</taxon>
        <taxon>Helotiales</taxon>
        <taxon>Ploettnerulaceae</taxon>
        <taxon>Cadophora</taxon>
    </lineage>
</organism>
<dbReference type="GO" id="GO:0046872">
    <property type="term" value="F:metal ion binding"/>
    <property type="evidence" value="ECO:0007669"/>
    <property type="project" value="UniProtKB-KW"/>
</dbReference>
<dbReference type="PANTHER" id="PTHR36206:SF4">
    <property type="entry name" value="HYPOTHETICAL CONSERVED PROTEIN (EUROFUNG)-RELATED"/>
    <property type="match status" value="1"/>
</dbReference>
<dbReference type="InterPro" id="IPR052360">
    <property type="entry name" value="Transcr_Regulatory_Proteins"/>
</dbReference>
<dbReference type="OrthoDB" id="3172332at2759"/>
<dbReference type="EMBL" id="JAFJYH010000540">
    <property type="protein sequence ID" value="KAG4411003.1"/>
    <property type="molecule type" value="Genomic_DNA"/>
</dbReference>
<dbReference type="GO" id="GO:0003677">
    <property type="term" value="F:DNA binding"/>
    <property type="evidence" value="ECO:0007669"/>
    <property type="project" value="UniProtKB-KW"/>
</dbReference>
<evidence type="ECO:0000256" key="2">
    <source>
        <dbReference type="ARBA" id="ARBA00022833"/>
    </source>
</evidence>
<accession>A0A8H7T2B6</accession>
<reference evidence="7" key="1">
    <citation type="submission" date="2021-02" db="EMBL/GenBank/DDBJ databases">
        <title>Genome sequence Cadophora malorum strain M34.</title>
        <authorList>
            <person name="Stefanovic E."/>
            <person name="Vu D."/>
            <person name="Scully C."/>
            <person name="Dijksterhuis J."/>
            <person name="Roader J."/>
            <person name="Houbraken J."/>
        </authorList>
    </citation>
    <scope>NUCLEOTIDE SEQUENCE</scope>
    <source>
        <strain evidence="7">M34</strain>
    </source>
</reference>
<feature type="non-terminal residue" evidence="7">
    <location>
        <position position="315"/>
    </location>
</feature>
<evidence type="ECO:0000256" key="1">
    <source>
        <dbReference type="ARBA" id="ARBA00022723"/>
    </source>
</evidence>
<evidence type="ECO:0000256" key="4">
    <source>
        <dbReference type="ARBA" id="ARBA00023125"/>
    </source>
</evidence>
<evidence type="ECO:0000313" key="7">
    <source>
        <dbReference type="EMBL" id="KAG4411003.1"/>
    </source>
</evidence>
<keyword evidence="3" id="KW-0805">Transcription regulation</keyword>
<keyword evidence="8" id="KW-1185">Reference proteome</keyword>
<comment type="caution">
    <text evidence="7">The sequence shown here is derived from an EMBL/GenBank/DDBJ whole genome shotgun (WGS) entry which is preliminary data.</text>
</comment>
<protein>
    <submittedName>
        <fullName evidence="7">Uncharacterized protein</fullName>
    </submittedName>
</protein>